<evidence type="ECO:0000256" key="5">
    <source>
        <dbReference type="SAM" id="SignalP"/>
    </source>
</evidence>
<accession>A0A2G8SWB5</accession>
<keyword evidence="2" id="KW-0479">Metal-binding</keyword>
<dbReference type="Pfam" id="PF00753">
    <property type="entry name" value="Lactamase_B"/>
    <property type="match status" value="1"/>
</dbReference>
<organism evidence="7 8">
    <name type="scientific">Massilia psychrophila</name>
    <dbReference type="NCBI Taxonomy" id="1603353"/>
    <lineage>
        <taxon>Bacteria</taxon>
        <taxon>Pseudomonadati</taxon>
        <taxon>Pseudomonadota</taxon>
        <taxon>Betaproteobacteria</taxon>
        <taxon>Burkholderiales</taxon>
        <taxon>Oxalobacteraceae</taxon>
        <taxon>Telluria group</taxon>
        <taxon>Massilia</taxon>
    </lineage>
</organism>
<dbReference type="InterPro" id="IPR051013">
    <property type="entry name" value="MBL_superfamily_lactonases"/>
</dbReference>
<dbReference type="SUPFAM" id="SSF56281">
    <property type="entry name" value="Metallo-hydrolase/oxidoreductase"/>
    <property type="match status" value="1"/>
</dbReference>
<dbReference type="InterPro" id="IPR036866">
    <property type="entry name" value="RibonucZ/Hydroxyglut_hydro"/>
</dbReference>
<evidence type="ECO:0000313" key="7">
    <source>
        <dbReference type="EMBL" id="PIL37993.1"/>
    </source>
</evidence>
<dbReference type="Proteomes" id="UP000228593">
    <property type="component" value="Unassembled WGS sequence"/>
</dbReference>
<sequence>MTVNLKKAVLAACACALLAAPAFGAAPMAKTPATGYFRMMLGDFEVTAVNDGTVDLPVDKLLQGIKPAVLNAALTRSFLKAPLETSVNAFVINTGSKLVLVDAGAAGLFGPTLGKFVANLKAAGYQPEQIDEIYLTHMHADHVGGLAANGKPVFPNAVVRAQKQESDYWLSQANMDKTPAMADAFKGAMLSLNPYVSAGKFKAFEGNVELVPGISSLSGKGHTPGHATYIVESRGQKLVLIGDLVHVSAVQFDHPEATMSFDSNQKSAAAERKQAFDAAARGRYLVGAVHLQFPGIGHIRKDSKGYEFIPVNYTQMR</sequence>
<dbReference type="RefSeq" id="WP_099917752.1">
    <property type="nucleotide sequence ID" value="NZ_BMHS01000038.1"/>
</dbReference>
<evidence type="ECO:0000259" key="6">
    <source>
        <dbReference type="SMART" id="SM00849"/>
    </source>
</evidence>
<keyword evidence="3 7" id="KW-0378">Hydrolase</keyword>
<feature type="chain" id="PRO_5013587215" evidence="5">
    <location>
        <begin position="26"/>
        <end position="317"/>
    </location>
</feature>
<dbReference type="AlphaFoldDB" id="A0A2G8SWB5"/>
<feature type="domain" description="Metallo-beta-lactamase" evidence="6">
    <location>
        <begin position="86"/>
        <end position="290"/>
    </location>
</feature>
<evidence type="ECO:0000256" key="4">
    <source>
        <dbReference type="ARBA" id="ARBA00022833"/>
    </source>
</evidence>
<keyword evidence="4" id="KW-0862">Zinc</keyword>
<dbReference type="Gene3D" id="3.60.15.10">
    <property type="entry name" value="Ribonuclease Z/Hydroxyacylglutathione hydrolase-like"/>
    <property type="match status" value="1"/>
</dbReference>
<dbReference type="GO" id="GO:0046872">
    <property type="term" value="F:metal ion binding"/>
    <property type="evidence" value="ECO:0007669"/>
    <property type="project" value="UniProtKB-KW"/>
</dbReference>
<comment type="similarity">
    <text evidence="1">Belongs to the metallo-beta-lactamase superfamily.</text>
</comment>
<evidence type="ECO:0000256" key="1">
    <source>
        <dbReference type="ARBA" id="ARBA00007749"/>
    </source>
</evidence>
<keyword evidence="5" id="KW-0732">Signal</keyword>
<proteinExistence type="inferred from homology"/>
<comment type="caution">
    <text evidence="7">The sequence shown here is derived from an EMBL/GenBank/DDBJ whole genome shotgun (WGS) entry which is preliminary data.</text>
</comment>
<dbReference type="SMART" id="SM00849">
    <property type="entry name" value="Lactamase_B"/>
    <property type="match status" value="1"/>
</dbReference>
<dbReference type="PANTHER" id="PTHR42978:SF6">
    <property type="entry name" value="QUORUM-QUENCHING LACTONASE YTNP-RELATED"/>
    <property type="match status" value="1"/>
</dbReference>
<dbReference type="OrthoDB" id="5443440at2"/>
<dbReference type="PANTHER" id="PTHR42978">
    <property type="entry name" value="QUORUM-QUENCHING LACTONASE YTNP-RELATED-RELATED"/>
    <property type="match status" value="1"/>
</dbReference>
<dbReference type="InterPro" id="IPR001279">
    <property type="entry name" value="Metallo-B-lactamas"/>
</dbReference>
<protein>
    <submittedName>
        <fullName evidence="7">MBL fold metallo-hydrolase</fullName>
    </submittedName>
</protein>
<gene>
    <name evidence="7" type="ORF">CR103_20340</name>
</gene>
<evidence type="ECO:0000256" key="2">
    <source>
        <dbReference type="ARBA" id="ARBA00022723"/>
    </source>
</evidence>
<evidence type="ECO:0000256" key="3">
    <source>
        <dbReference type="ARBA" id="ARBA00022801"/>
    </source>
</evidence>
<dbReference type="EMBL" id="PDOB01000052">
    <property type="protein sequence ID" value="PIL37993.1"/>
    <property type="molecule type" value="Genomic_DNA"/>
</dbReference>
<dbReference type="CDD" id="cd07720">
    <property type="entry name" value="OPHC2-like_MBL-fold"/>
    <property type="match status" value="1"/>
</dbReference>
<evidence type="ECO:0000313" key="8">
    <source>
        <dbReference type="Proteomes" id="UP000228593"/>
    </source>
</evidence>
<feature type="signal peptide" evidence="5">
    <location>
        <begin position="1"/>
        <end position="25"/>
    </location>
</feature>
<reference evidence="7 8" key="1">
    <citation type="submission" date="2017-10" db="EMBL/GenBank/DDBJ databases">
        <title>Massilia psychrophilum sp. nov., a novel purple-pigmented bacterium isolated from Tianshan glacier, Xinjiang Municipality, China.</title>
        <authorList>
            <person name="Wang H."/>
        </authorList>
    </citation>
    <scope>NUCLEOTIDE SEQUENCE [LARGE SCALE GENOMIC DNA]</scope>
    <source>
        <strain evidence="7 8">JCM 30813</strain>
    </source>
</reference>
<dbReference type="GO" id="GO:0016787">
    <property type="term" value="F:hydrolase activity"/>
    <property type="evidence" value="ECO:0007669"/>
    <property type="project" value="UniProtKB-KW"/>
</dbReference>
<keyword evidence="8" id="KW-1185">Reference proteome</keyword>
<name>A0A2G8SWB5_9BURK</name>